<dbReference type="Pfam" id="PF12937">
    <property type="entry name" value="F-box-like"/>
    <property type="match status" value="1"/>
</dbReference>
<keyword evidence="3" id="KW-1185">Reference proteome</keyword>
<dbReference type="AlphaFoldDB" id="A0A2Z6RLC7"/>
<proteinExistence type="predicted"/>
<evidence type="ECO:0000313" key="2">
    <source>
        <dbReference type="EMBL" id="GBB97501.1"/>
    </source>
</evidence>
<accession>A0A2Z6RLC7</accession>
<dbReference type="Proteomes" id="UP000247702">
    <property type="component" value="Unassembled WGS sequence"/>
</dbReference>
<comment type="caution">
    <text evidence="2">The sequence shown here is derived from an EMBL/GenBank/DDBJ whole genome shotgun (WGS) entry which is preliminary data.</text>
</comment>
<gene>
    <name evidence="2" type="ORF">RclHR1_00030058</name>
</gene>
<dbReference type="SUPFAM" id="SSF81383">
    <property type="entry name" value="F-box domain"/>
    <property type="match status" value="1"/>
</dbReference>
<feature type="domain" description="F-box" evidence="1">
    <location>
        <begin position="72"/>
        <end position="115"/>
    </location>
</feature>
<reference evidence="2 3" key="1">
    <citation type="submission" date="2017-11" db="EMBL/GenBank/DDBJ databases">
        <title>The genome of Rhizophagus clarus HR1 reveals common genetic basis of auxotrophy among arbuscular mycorrhizal fungi.</title>
        <authorList>
            <person name="Kobayashi Y."/>
        </authorList>
    </citation>
    <scope>NUCLEOTIDE SEQUENCE [LARGE SCALE GENOMIC DNA]</scope>
    <source>
        <strain evidence="2 3">HR1</strain>
    </source>
</reference>
<organism evidence="2 3">
    <name type="scientific">Rhizophagus clarus</name>
    <dbReference type="NCBI Taxonomy" id="94130"/>
    <lineage>
        <taxon>Eukaryota</taxon>
        <taxon>Fungi</taxon>
        <taxon>Fungi incertae sedis</taxon>
        <taxon>Mucoromycota</taxon>
        <taxon>Glomeromycotina</taxon>
        <taxon>Glomeromycetes</taxon>
        <taxon>Glomerales</taxon>
        <taxon>Glomeraceae</taxon>
        <taxon>Rhizophagus</taxon>
    </lineage>
</organism>
<name>A0A2Z6RLC7_9GLOM</name>
<protein>
    <recommendedName>
        <fullName evidence="1">F-box domain-containing protein</fullName>
    </recommendedName>
</protein>
<dbReference type="InterPro" id="IPR001810">
    <property type="entry name" value="F-box_dom"/>
</dbReference>
<evidence type="ECO:0000259" key="1">
    <source>
        <dbReference type="Pfam" id="PF12937"/>
    </source>
</evidence>
<dbReference type="EMBL" id="BEXD01002223">
    <property type="protein sequence ID" value="GBB97501.1"/>
    <property type="molecule type" value="Genomic_DNA"/>
</dbReference>
<sequence length="493" mass="59039">MHATTSLLCNTAKWLKKVTYLIIYTEYNKRCNMPLSVNIFRHYSDSISLSIVIMLLLDFFKKKKKDNGYSKTLPPELIRQIVLYLKNDKKSLHSCLLVSRVWCKETVDLLWRKPFHFLYTCNKINTSVFSRFKNSKSIINQRHCSKEKLQYQATNLLKTYLLIKHDKEFVKKGIIKEKGERITFDYFEFLCALDLHELYCAIKYWNQWNKTNSKFNKENPLTFKSVIEYFFMNTPKLETFSLDTKFILYKINNKNPCSFLTEVNKYDEDDRNLYQWDNYILNLLTNESKFLLETTQFFVNLNELVFTVNEMKSDILFSLSKICHNIQKLIITISSHIFVSKWKWKENYISYEAEQLTSLIRSQRNLVYFELFDTLEVGISKILNSLKESQYNSLKSLIFNNIYINCNSEILFYLQFLQNLQELKFNKCICYRIIMFNKIDIFDEEKNHEKGLWLPNLKYLQVDYIDENKVEFKELSFILSSILIRCSPLIDSI</sequence>
<dbReference type="InterPro" id="IPR036047">
    <property type="entry name" value="F-box-like_dom_sf"/>
</dbReference>
<evidence type="ECO:0000313" key="3">
    <source>
        <dbReference type="Proteomes" id="UP000247702"/>
    </source>
</evidence>